<evidence type="ECO:0000313" key="8">
    <source>
        <dbReference type="EMBL" id="WFD47593.1"/>
    </source>
</evidence>
<evidence type="ECO:0000256" key="3">
    <source>
        <dbReference type="ARBA" id="ARBA00022603"/>
    </source>
</evidence>
<name>A0ABY8EQ30_MALFU</name>
<evidence type="ECO:0000256" key="6">
    <source>
        <dbReference type="ARBA" id="ARBA00048612"/>
    </source>
</evidence>
<evidence type="ECO:0000256" key="2">
    <source>
        <dbReference type="ARBA" id="ARBA00005891"/>
    </source>
</evidence>
<keyword evidence="5 7" id="KW-0496">Mitochondrion</keyword>
<keyword evidence="3 7" id="KW-0489">Methyltransferase</keyword>
<evidence type="ECO:0000256" key="1">
    <source>
        <dbReference type="ARBA" id="ARBA00004173"/>
    </source>
</evidence>
<comment type="catalytic activity">
    <reaction evidence="6 7">
        <text>L-arginyl-[protein] + 2 S-adenosyl-L-methionine = N(omega),N(omega)'-dimethyl-L-arginyl-[protein] + 2 S-adenosyl-L-homocysteine + 2 H(+)</text>
        <dbReference type="Rhea" id="RHEA:48108"/>
        <dbReference type="Rhea" id="RHEA-COMP:10532"/>
        <dbReference type="Rhea" id="RHEA-COMP:11992"/>
        <dbReference type="ChEBI" id="CHEBI:15378"/>
        <dbReference type="ChEBI" id="CHEBI:29965"/>
        <dbReference type="ChEBI" id="CHEBI:57856"/>
        <dbReference type="ChEBI" id="CHEBI:59789"/>
        <dbReference type="ChEBI" id="CHEBI:88221"/>
        <dbReference type="EC" id="2.1.1.320"/>
    </reaction>
</comment>
<evidence type="ECO:0000256" key="4">
    <source>
        <dbReference type="ARBA" id="ARBA00022679"/>
    </source>
</evidence>
<comment type="similarity">
    <text evidence="2 7">Belongs to the NDUFAF7 family.</text>
</comment>
<dbReference type="Proteomes" id="UP000818624">
    <property type="component" value="Chromosome 2"/>
</dbReference>
<dbReference type="SUPFAM" id="SSF53335">
    <property type="entry name" value="S-adenosyl-L-methionine-dependent methyltransferases"/>
    <property type="match status" value="1"/>
</dbReference>
<dbReference type="Pfam" id="PF02636">
    <property type="entry name" value="Methyltransf_28"/>
    <property type="match status" value="1"/>
</dbReference>
<reference evidence="8 9" key="1">
    <citation type="journal article" date="2020" name="Elife">
        <title>Loss of centromere function drives karyotype evolution in closely related Malassezia species.</title>
        <authorList>
            <person name="Sankaranarayanan S.R."/>
            <person name="Ianiri G."/>
            <person name="Coelho M.A."/>
            <person name="Reza M.H."/>
            <person name="Thimmappa B.C."/>
            <person name="Ganguly P."/>
            <person name="Vadnala R.N."/>
            <person name="Sun S."/>
            <person name="Siddharthan R."/>
            <person name="Tellgren-Roth C."/>
            <person name="Dawson T.L."/>
            <person name="Heitman J."/>
            <person name="Sanyal K."/>
        </authorList>
    </citation>
    <scope>NUCLEOTIDE SEQUENCE [LARGE SCALE GENOMIC DNA]</scope>
    <source>
        <strain evidence="8">CBS14141</strain>
    </source>
</reference>
<protein>
    <recommendedName>
        <fullName evidence="7">Protein arginine methyltransferase NDUFAF7</fullName>
        <ecNumber evidence="7">2.1.1.320</ecNumber>
    </recommendedName>
</protein>
<sequence>MLAARAGLLRVAARASVRTRVPMRALSSDTTNSDEGKGALLRVLADSIKANGPMTVPTYMQACLTNPDHGYYAGKLQQDTHGILGSGGDFITSPEISQVFGELLAVFFVSRWQAAGSPQRIRIVELGPGRGTLLSDMLRTFSAFPQMFNAIKTLEMVEASPALLAQQEQSISSALRRANKKIVSPATPVAELEADQIRAEWFPSYHGVNVDPESWTIVIAHEFFDALPIHIFEKKLEGWREVLVDVDHGEKPGVTVLKAADLLKEKQPSTEPKLRFVVSPGATPWSQLLAARNERFKHFQPGQRVEVSPVSWAVARRMGEWISGYDALRVNNEGAAEEPNEELRQARARPSLGGCGLVVDYGAARFFSESFRAFRQHKIVNPLELPGQSDLTANVDFSFLGHAISTTDARSYGPMTQREFLAGLGLNLRVKKLVEDNPADRTKDIEQAAARLVDATGMGTQYKVMCVSAERAEHAGEREPEEIYPFL</sequence>
<dbReference type="InterPro" id="IPR003788">
    <property type="entry name" value="NDUFAF7"/>
</dbReference>
<evidence type="ECO:0000256" key="7">
    <source>
        <dbReference type="RuleBase" id="RU364114"/>
    </source>
</evidence>
<evidence type="ECO:0000313" key="9">
    <source>
        <dbReference type="Proteomes" id="UP000818624"/>
    </source>
</evidence>
<dbReference type="EC" id="2.1.1.320" evidence="7"/>
<dbReference type="InterPro" id="IPR029063">
    <property type="entry name" value="SAM-dependent_MTases_sf"/>
</dbReference>
<dbReference type="InterPro" id="IPR038375">
    <property type="entry name" value="NDUFAF7_sf"/>
</dbReference>
<evidence type="ECO:0000256" key="5">
    <source>
        <dbReference type="ARBA" id="ARBA00023128"/>
    </source>
</evidence>
<accession>A0ABY8EQ30</accession>
<comment type="function">
    <text evidence="7">Arginine methyltransferase involved in the assembly or stability of mitochondrial NADH:ubiquinone oxidoreductase complex (complex I).</text>
</comment>
<keyword evidence="4 7" id="KW-0808">Transferase</keyword>
<dbReference type="Gene3D" id="3.40.50.12710">
    <property type="match status" value="1"/>
</dbReference>
<proteinExistence type="inferred from homology"/>
<comment type="subcellular location">
    <subcellularLocation>
        <location evidence="1 7">Mitochondrion</location>
    </subcellularLocation>
</comment>
<dbReference type="PANTHER" id="PTHR12049:SF7">
    <property type="entry name" value="PROTEIN ARGININE METHYLTRANSFERASE NDUFAF7, MITOCHONDRIAL"/>
    <property type="match status" value="1"/>
</dbReference>
<gene>
    <name evidence="8" type="ORF">GLX27_002245</name>
</gene>
<organism evidence="8 9">
    <name type="scientific">Malassezia furfur</name>
    <name type="common">Pityriasis versicolor infection agent</name>
    <name type="synonym">Pityrosporum furfur</name>
    <dbReference type="NCBI Taxonomy" id="55194"/>
    <lineage>
        <taxon>Eukaryota</taxon>
        <taxon>Fungi</taxon>
        <taxon>Dikarya</taxon>
        <taxon>Basidiomycota</taxon>
        <taxon>Ustilaginomycotina</taxon>
        <taxon>Malasseziomycetes</taxon>
        <taxon>Malasseziales</taxon>
        <taxon>Malasseziaceae</taxon>
        <taxon>Malassezia</taxon>
    </lineage>
</organism>
<dbReference type="EMBL" id="CP046235">
    <property type="protein sequence ID" value="WFD47593.1"/>
    <property type="molecule type" value="Genomic_DNA"/>
</dbReference>
<dbReference type="PANTHER" id="PTHR12049">
    <property type="entry name" value="PROTEIN ARGININE METHYLTRANSFERASE NDUFAF7, MITOCHONDRIAL"/>
    <property type="match status" value="1"/>
</dbReference>
<keyword evidence="9" id="KW-1185">Reference proteome</keyword>